<sequence>MPAVGGKGRKCPDTMTVFNQENVEGFYEFGDELGSLAPSAPPFQHMFRDGTVMCDLAEAQDFSCVMWKQ</sequence>
<dbReference type="OrthoDB" id="10668765at2759"/>
<evidence type="ECO:0000313" key="1">
    <source>
        <dbReference type="EMBL" id="TNN40082.1"/>
    </source>
</evidence>
<dbReference type="AlphaFoldDB" id="A0A4Z2FIG4"/>
<dbReference type="EMBL" id="SRLO01001220">
    <property type="protein sequence ID" value="TNN40082.1"/>
    <property type="molecule type" value="Genomic_DNA"/>
</dbReference>
<accession>A0A4Z2FIG4</accession>
<comment type="caution">
    <text evidence="1">The sequence shown here is derived from an EMBL/GenBank/DDBJ whole genome shotgun (WGS) entry which is preliminary data.</text>
</comment>
<reference evidence="1 2" key="1">
    <citation type="submission" date="2019-03" db="EMBL/GenBank/DDBJ databases">
        <title>First draft genome of Liparis tanakae, snailfish: a comprehensive survey of snailfish specific genes.</title>
        <authorList>
            <person name="Kim W."/>
            <person name="Song I."/>
            <person name="Jeong J.-H."/>
            <person name="Kim D."/>
            <person name="Kim S."/>
            <person name="Ryu S."/>
            <person name="Song J.Y."/>
            <person name="Lee S.K."/>
        </authorList>
    </citation>
    <scope>NUCLEOTIDE SEQUENCE [LARGE SCALE GENOMIC DNA]</scope>
    <source>
        <tissue evidence="1">Muscle</tissue>
    </source>
</reference>
<gene>
    <name evidence="1" type="ORF">EYF80_049754</name>
</gene>
<organism evidence="1 2">
    <name type="scientific">Liparis tanakae</name>
    <name type="common">Tanaka's snailfish</name>
    <dbReference type="NCBI Taxonomy" id="230148"/>
    <lineage>
        <taxon>Eukaryota</taxon>
        <taxon>Metazoa</taxon>
        <taxon>Chordata</taxon>
        <taxon>Craniata</taxon>
        <taxon>Vertebrata</taxon>
        <taxon>Euteleostomi</taxon>
        <taxon>Actinopterygii</taxon>
        <taxon>Neopterygii</taxon>
        <taxon>Teleostei</taxon>
        <taxon>Neoteleostei</taxon>
        <taxon>Acanthomorphata</taxon>
        <taxon>Eupercaria</taxon>
        <taxon>Perciformes</taxon>
        <taxon>Cottioidei</taxon>
        <taxon>Cottales</taxon>
        <taxon>Liparidae</taxon>
        <taxon>Liparis</taxon>
    </lineage>
</organism>
<protein>
    <submittedName>
        <fullName evidence="1">Uncharacterized protein</fullName>
    </submittedName>
</protein>
<proteinExistence type="predicted"/>
<evidence type="ECO:0000313" key="2">
    <source>
        <dbReference type="Proteomes" id="UP000314294"/>
    </source>
</evidence>
<keyword evidence="2" id="KW-1185">Reference proteome</keyword>
<name>A0A4Z2FIG4_9TELE</name>
<dbReference type="Proteomes" id="UP000314294">
    <property type="component" value="Unassembled WGS sequence"/>
</dbReference>